<evidence type="ECO:0000256" key="2">
    <source>
        <dbReference type="ARBA" id="ARBA00011044"/>
    </source>
</evidence>
<evidence type="ECO:0000256" key="1">
    <source>
        <dbReference type="ARBA" id="ARBA00008761"/>
    </source>
</evidence>
<evidence type="ECO:0000259" key="10">
    <source>
        <dbReference type="Pfam" id="PF12323"/>
    </source>
</evidence>
<keyword evidence="6" id="KW-0238">DNA-binding</keyword>
<dbReference type="AlphaFoldDB" id="A0A174B6F1"/>
<keyword evidence="12" id="KW-1185">Reference proteome</keyword>
<keyword evidence="7" id="KW-0233">DNA recombination</keyword>
<dbReference type="InterPro" id="IPR021027">
    <property type="entry name" value="Transposase_put_HTH"/>
</dbReference>
<dbReference type="Pfam" id="PF01385">
    <property type="entry name" value="OrfB_IS605"/>
    <property type="match status" value="1"/>
</dbReference>
<name>A0A174B6F1_9FIRM</name>
<dbReference type="Pfam" id="PF12323">
    <property type="entry name" value="HTH_OrfB_IS605"/>
    <property type="match status" value="1"/>
</dbReference>
<dbReference type="OrthoDB" id="1551477at2"/>
<dbReference type="InterPro" id="IPR010095">
    <property type="entry name" value="Cas12f1-like_TNB"/>
</dbReference>
<dbReference type="InterPro" id="IPR051399">
    <property type="entry name" value="RNA-guided_DNA_endo/Transpos"/>
</dbReference>
<dbReference type="Pfam" id="PF07282">
    <property type="entry name" value="Cas12f1-like_TNB"/>
    <property type="match status" value="1"/>
</dbReference>
<comment type="similarity">
    <text evidence="2">In the N-terminal section; belongs to the transposase 2 family.</text>
</comment>
<protein>
    <submittedName>
        <fullName evidence="11">Transposase, IS605 OrfB family</fullName>
    </submittedName>
</protein>
<keyword evidence="3" id="KW-0815">Transposition</keyword>
<dbReference type="NCBIfam" id="NF038281">
    <property type="entry name" value="IS200_TnpB"/>
    <property type="match status" value="1"/>
</dbReference>
<keyword evidence="5" id="KW-0862">Zinc</keyword>
<dbReference type="NCBIfam" id="TIGR01766">
    <property type="entry name" value="IS200/IS605 family accessory protein TnpB-like domain"/>
    <property type="match status" value="1"/>
</dbReference>
<evidence type="ECO:0000259" key="9">
    <source>
        <dbReference type="Pfam" id="PF07282"/>
    </source>
</evidence>
<gene>
    <name evidence="11" type="ORF">ERS852385_01777</name>
</gene>
<organism evidence="11 12">
    <name type="scientific">Mitsuokella jalaludinii</name>
    <dbReference type="NCBI Taxonomy" id="187979"/>
    <lineage>
        <taxon>Bacteria</taxon>
        <taxon>Bacillati</taxon>
        <taxon>Bacillota</taxon>
        <taxon>Negativicutes</taxon>
        <taxon>Selenomonadales</taxon>
        <taxon>Selenomonadaceae</taxon>
        <taxon>Mitsuokella</taxon>
    </lineage>
</organism>
<dbReference type="InterPro" id="IPR001959">
    <property type="entry name" value="Transposase"/>
</dbReference>
<dbReference type="Proteomes" id="UP000095546">
    <property type="component" value="Unassembled WGS sequence"/>
</dbReference>
<dbReference type="InterPro" id="IPR053522">
    <property type="entry name" value="RNA-guided_endonuclease_TnpB"/>
</dbReference>
<dbReference type="EMBL" id="CYYU01000015">
    <property type="protein sequence ID" value="CUN95340.1"/>
    <property type="molecule type" value="Genomic_DNA"/>
</dbReference>
<reference evidence="11 12" key="1">
    <citation type="submission" date="2015-09" db="EMBL/GenBank/DDBJ databases">
        <authorList>
            <consortium name="Pathogen Informatics"/>
        </authorList>
    </citation>
    <scope>NUCLEOTIDE SEQUENCE [LARGE SCALE GENOMIC DNA]</scope>
    <source>
        <strain evidence="11 12">2789STDY5608828</strain>
    </source>
</reference>
<accession>A0A174B6F1</accession>
<feature type="domain" description="Transposase putative helix-turn-helix" evidence="10">
    <location>
        <begin position="4"/>
        <end position="47"/>
    </location>
</feature>
<evidence type="ECO:0000256" key="6">
    <source>
        <dbReference type="ARBA" id="ARBA00023125"/>
    </source>
</evidence>
<dbReference type="PANTHER" id="PTHR30405:SF25">
    <property type="entry name" value="RNA-GUIDED DNA ENDONUCLEASE INSQ-RELATED"/>
    <property type="match status" value="1"/>
</dbReference>
<dbReference type="GO" id="GO:0046872">
    <property type="term" value="F:metal ion binding"/>
    <property type="evidence" value="ECO:0007669"/>
    <property type="project" value="UniProtKB-KW"/>
</dbReference>
<keyword evidence="4" id="KW-0479">Metal-binding</keyword>
<dbReference type="RefSeq" id="WP_055162283.1">
    <property type="nucleotide sequence ID" value="NZ_CABIWZ010000015.1"/>
</dbReference>
<dbReference type="NCBIfam" id="NF040570">
    <property type="entry name" value="guided_TnpB"/>
    <property type="match status" value="1"/>
</dbReference>
<proteinExistence type="inferred from homology"/>
<evidence type="ECO:0000256" key="4">
    <source>
        <dbReference type="ARBA" id="ARBA00022723"/>
    </source>
</evidence>
<evidence type="ECO:0000256" key="3">
    <source>
        <dbReference type="ARBA" id="ARBA00022578"/>
    </source>
</evidence>
<dbReference type="GO" id="GO:0003677">
    <property type="term" value="F:DNA binding"/>
    <property type="evidence" value="ECO:0007669"/>
    <property type="project" value="UniProtKB-KW"/>
</dbReference>
<dbReference type="PANTHER" id="PTHR30405">
    <property type="entry name" value="TRANSPOSASE"/>
    <property type="match status" value="1"/>
</dbReference>
<dbReference type="GO" id="GO:0032196">
    <property type="term" value="P:transposition"/>
    <property type="evidence" value="ECO:0007669"/>
    <property type="project" value="UniProtKB-KW"/>
</dbReference>
<feature type="domain" description="Cas12f1-like TNB" evidence="9">
    <location>
        <begin position="294"/>
        <end position="362"/>
    </location>
</feature>
<evidence type="ECO:0000259" key="8">
    <source>
        <dbReference type="Pfam" id="PF01385"/>
    </source>
</evidence>
<feature type="domain" description="Probable transposase IS891/IS1136/IS1341" evidence="8">
    <location>
        <begin position="167"/>
        <end position="282"/>
    </location>
</feature>
<sequence>METYTLGYKFRIYPNRTQENLINRTLGCARFVFNHFLAVRRDEWKANHNSLTYVKTSKLLTDLKKREETAWLSEADSMALQESLRNLDRAFQNFFAKRARYPRFKSKHNHSQSYRTRNQTNGIRIIDKRIKLPKIGLVRIKQSRDFDGRILSATVSRAASGKYYVSLCVEAEKGSLSCQNDGKQIGIDVGLKVFYSDSNGDTVENPHPLKKLQSKLRREQRRLSRKMPKSVNRERARVRVARVHERIANIRRDFLHKISTRLARENQTVAVEHLNIKGMLRNHKLAKSISDVSWSEFFRQLSYKTERHGGELLKVDTFYPSSQTCSVCGYQNPLTKDLSVREWDCPACRTHHDRDVNAAKNILRKALEDKSKVA</sequence>
<dbReference type="GO" id="GO:0006310">
    <property type="term" value="P:DNA recombination"/>
    <property type="evidence" value="ECO:0007669"/>
    <property type="project" value="UniProtKB-KW"/>
</dbReference>
<evidence type="ECO:0000256" key="7">
    <source>
        <dbReference type="ARBA" id="ARBA00023172"/>
    </source>
</evidence>
<evidence type="ECO:0000313" key="11">
    <source>
        <dbReference type="EMBL" id="CUN95340.1"/>
    </source>
</evidence>
<comment type="similarity">
    <text evidence="1">In the C-terminal section; belongs to the transposase 35 family.</text>
</comment>
<evidence type="ECO:0000256" key="5">
    <source>
        <dbReference type="ARBA" id="ARBA00022833"/>
    </source>
</evidence>
<evidence type="ECO:0000313" key="12">
    <source>
        <dbReference type="Proteomes" id="UP000095546"/>
    </source>
</evidence>